<dbReference type="Proteomes" id="UP000765509">
    <property type="component" value="Unassembled WGS sequence"/>
</dbReference>
<evidence type="ECO:0000313" key="3">
    <source>
        <dbReference type="EMBL" id="MBW0557439.1"/>
    </source>
</evidence>
<dbReference type="OrthoDB" id="5599646at2759"/>
<dbReference type="PANTHER" id="PTHR23216">
    <property type="entry name" value="NUCLEOLAR AND COILED-BODY PHOSPHOPROTEIN 1"/>
    <property type="match status" value="1"/>
</dbReference>
<feature type="domain" description="Srp40 C-terminal" evidence="2">
    <location>
        <begin position="354"/>
        <end position="426"/>
    </location>
</feature>
<organism evidence="3 4">
    <name type="scientific">Austropuccinia psidii MF-1</name>
    <dbReference type="NCBI Taxonomy" id="1389203"/>
    <lineage>
        <taxon>Eukaryota</taxon>
        <taxon>Fungi</taxon>
        <taxon>Dikarya</taxon>
        <taxon>Basidiomycota</taxon>
        <taxon>Pucciniomycotina</taxon>
        <taxon>Pucciniomycetes</taxon>
        <taxon>Pucciniales</taxon>
        <taxon>Sphaerophragmiaceae</taxon>
        <taxon>Austropuccinia</taxon>
    </lineage>
</organism>
<feature type="region of interest" description="Disordered" evidence="1">
    <location>
        <begin position="234"/>
        <end position="260"/>
    </location>
</feature>
<feature type="compositionally biased region" description="Basic and acidic residues" evidence="1">
    <location>
        <begin position="79"/>
        <end position="92"/>
    </location>
</feature>
<proteinExistence type="predicted"/>
<sequence length="427" mass="47884">MATIDEFRDWCKTQGFSKTLKAFEKEIVKRGIPTQPVSKTTLSSSLEDKKKLPIPTSQTNISSGKNSSDHPTLNPSPEVVKEETCSKDELPNAKKRKKLSSVSLEASSLIELSSKPSKRASKKREADESSPGARKRLKLVEESPKSSKIQSIEKVETVKSEKENKRKSILSMDKEAQEETQNMLNNIKSDKKTKRKKISLPTKNIKEKIENLHVDTKLTAEKINLQEKDDKTNSPIKVIKSEEIPNPFKNTKPAKAKINSPVKDLKTNLLVEDVKQEKNETSFKNTEPIKEKINSPIIGVKSEEIEKKNIGSSEKTSQALKSDSPIKPMNEQVRKTPDTIKQAKGTQPKKLNEPFRRVKAEDIELDPRLANNSFLAKGGAEGSYGHKAHQDLIVTRGKAFTKEKNKKKRGSYKGGFIDMASHSIKFD</sequence>
<gene>
    <name evidence="3" type="ORF">O181_097154</name>
</gene>
<dbReference type="Pfam" id="PF05022">
    <property type="entry name" value="SRP40_C"/>
    <property type="match status" value="1"/>
</dbReference>
<dbReference type="InterPro" id="IPR007718">
    <property type="entry name" value="Srp40_C"/>
</dbReference>
<dbReference type="AlphaFoldDB" id="A0A9Q3J8P9"/>
<name>A0A9Q3J8P9_9BASI</name>
<feature type="compositionally biased region" description="Polar residues" evidence="1">
    <location>
        <begin position="310"/>
        <end position="321"/>
    </location>
</feature>
<comment type="caution">
    <text evidence="3">The sequence shown here is derived from an EMBL/GenBank/DDBJ whole genome shotgun (WGS) entry which is preliminary data.</text>
</comment>
<dbReference type="EMBL" id="AVOT02065311">
    <property type="protein sequence ID" value="MBW0557439.1"/>
    <property type="molecule type" value="Genomic_DNA"/>
</dbReference>
<feature type="compositionally biased region" description="Basic and acidic residues" evidence="1">
    <location>
        <begin position="138"/>
        <end position="177"/>
    </location>
</feature>
<dbReference type="GO" id="GO:0005730">
    <property type="term" value="C:nucleolus"/>
    <property type="evidence" value="ECO:0007669"/>
    <property type="project" value="InterPro"/>
</dbReference>
<dbReference type="InterPro" id="IPR039191">
    <property type="entry name" value="Nopp140-like"/>
</dbReference>
<evidence type="ECO:0000259" key="2">
    <source>
        <dbReference type="Pfam" id="PF05022"/>
    </source>
</evidence>
<feature type="region of interest" description="Disordered" evidence="1">
    <location>
        <begin position="304"/>
        <end position="353"/>
    </location>
</feature>
<evidence type="ECO:0000256" key="1">
    <source>
        <dbReference type="SAM" id="MobiDB-lite"/>
    </source>
</evidence>
<protein>
    <recommendedName>
        <fullName evidence="2">Srp40 C-terminal domain-containing protein</fullName>
    </recommendedName>
</protein>
<feature type="compositionally biased region" description="Low complexity" evidence="1">
    <location>
        <begin position="100"/>
        <end position="115"/>
    </location>
</feature>
<accession>A0A9Q3J8P9</accession>
<keyword evidence="4" id="KW-1185">Reference proteome</keyword>
<reference evidence="3" key="1">
    <citation type="submission" date="2021-03" db="EMBL/GenBank/DDBJ databases">
        <title>Draft genome sequence of rust myrtle Austropuccinia psidii MF-1, a brazilian biotype.</title>
        <authorList>
            <person name="Quecine M.C."/>
            <person name="Pachon D.M.R."/>
            <person name="Bonatelli M.L."/>
            <person name="Correr F.H."/>
            <person name="Franceschini L.M."/>
            <person name="Leite T.F."/>
            <person name="Margarido G.R.A."/>
            <person name="Almeida C.A."/>
            <person name="Ferrarezi J.A."/>
            <person name="Labate C.A."/>
        </authorList>
    </citation>
    <scope>NUCLEOTIDE SEQUENCE</scope>
    <source>
        <strain evidence="3">MF-1</strain>
    </source>
</reference>
<dbReference type="PANTHER" id="PTHR23216:SF1">
    <property type="entry name" value="NUCLEOLAR AND COILED-BODY PHOSPHOPROTEIN 1"/>
    <property type="match status" value="1"/>
</dbReference>
<feature type="compositionally biased region" description="Polar residues" evidence="1">
    <location>
        <begin position="35"/>
        <end position="45"/>
    </location>
</feature>
<evidence type="ECO:0000313" key="4">
    <source>
        <dbReference type="Proteomes" id="UP000765509"/>
    </source>
</evidence>
<feature type="region of interest" description="Disordered" evidence="1">
    <location>
        <begin position="27"/>
        <end position="179"/>
    </location>
</feature>
<feature type="compositionally biased region" description="Polar residues" evidence="1">
    <location>
        <begin position="55"/>
        <end position="75"/>
    </location>
</feature>